<dbReference type="HAMAP" id="MF_00347">
    <property type="entry name" value="Polyphosphate_kinase"/>
    <property type="match status" value="1"/>
</dbReference>
<comment type="function">
    <text evidence="6 7">Catalyzes the reversible transfer of the terminal phosphate of ATP to form a long-chain polyphosphate (polyP).</text>
</comment>
<keyword evidence="3 6" id="KW-0547">Nucleotide-binding</keyword>
<dbReference type="InterPro" id="IPR025200">
    <property type="entry name" value="PPK_C_dom2"/>
</dbReference>
<dbReference type="InterPro" id="IPR024953">
    <property type="entry name" value="PP_kinase_middle"/>
</dbReference>
<evidence type="ECO:0000256" key="4">
    <source>
        <dbReference type="ARBA" id="ARBA00022777"/>
    </source>
</evidence>
<dbReference type="SUPFAM" id="SSF140356">
    <property type="entry name" value="PPK N-terminal domain-like"/>
    <property type="match status" value="1"/>
</dbReference>
<evidence type="ECO:0000259" key="10">
    <source>
        <dbReference type="Pfam" id="PF13090"/>
    </source>
</evidence>
<dbReference type="GO" id="GO:0008976">
    <property type="term" value="F:polyphosphate kinase activity"/>
    <property type="evidence" value="ECO:0007669"/>
    <property type="project" value="UniProtKB-UniRule"/>
</dbReference>
<name>A0A1I1LBB8_9BACT</name>
<keyword evidence="1 6" id="KW-0597">Phosphoprotein</keyword>
<feature type="domain" description="Polyphosphate kinase middle" evidence="8">
    <location>
        <begin position="133"/>
        <end position="314"/>
    </location>
</feature>
<dbReference type="Pfam" id="PF13089">
    <property type="entry name" value="PP_kinase_N"/>
    <property type="match status" value="1"/>
</dbReference>
<organism evidence="12 13">
    <name type="scientific">Flexibacter flexilis DSM 6793</name>
    <dbReference type="NCBI Taxonomy" id="927664"/>
    <lineage>
        <taxon>Bacteria</taxon>
        <taxon>Pseudomonadati</taxon>
        <taxon>Bacteroidota</taxon>
        <taxon>Cytophagia</taxon>
        <taxon>Cytophagales</taxon>
        <taxon>Flexibacteraceae</taxon>
        <taxon>Flexibacter</taxon>
    </lineage>
</organism>
<evidence type="ECO:0000313" key="12">
    <source>
        <dbReference type="EMBL" id="SFC67673.1"/>
    </source>
</evidence>
<dbReference type="InterPro" id="IPR036832">
    <property type="entry name" value="PPK_N_dom_sf"/>
</dbReference>
<feature type="domain" description="Polyphosphate kinase C-terminal" evidence="10">
    <location>
        <begin position="517"/>
        <end position="682"/>
    </location>
</feature>
<evidence type="ECO:0000313" key="13">
    <source>
        <dbReference type="Proteomes" id="UP000199514"/>
    </source>
</evidence>
<dbReference type="CDD" id="cd09168">
    <property type="entry name" value="PLDc_PaPPK1_C2_like"/>
    <property type="match status" value="1"/>
</dbReference>
<feature type="binding site" evidence="6">
    <location>
        <position position="578"/>
    </location>
    <ligand>
        <name>ATP</name>
        <dbReference type="ChEBI" id="CHEBI:30616"/>
    </ligand>
</feature>
<dbReference type="InterPro" id="IPR003414">
    <property type="entry name" value="PP_kinase"/>
</dbReference>
<dbReference type="GO" id="GO:0005524">
    <property type="term" value="F:ATP binding"/>
    <property type="evidence" value="ECO:0007669"/>
    <property type="project" value="UniProtKB-KW"/>
</dbReference>
<dbReference type="EC" id="2.7.4.1" evidence="6 7"/>
<evidence type="ECO:0000256" key="6">
    <source>
        <dbReference type="HAMAP-Rule" id="MF_00347"/>
    </source>
</evidence>
<dbReference type="GO" id="GO:0006799">
    <property type="term" value="P:polyphosphate biosynthetic process"/>
    <property type="evidence" value="ECO:0007669"/>
    <property type="project" value="UniProtKB-UniRule"/>
</dbReference>
<dbReference type="InterPro" id="IPR041108">
    <property type="entry name" value="PP_kinase_C_1"/>
</dbReference>
<dbReference type="PIRSF" id="PIRSF015589">
    <property type="entry name" value="PP_kinase"/>
    <property type="match status" value="1"/>
</dbReference>
<dbReference type="SUPFAM" id="SSF56024">
    <property type="entry name" value="Phospholipase D/nuclease"/>
    <property type="match status" value="2"/>
</dbReference>
<dbReference type="NCBIfam" id="NF003917">
    <property type="entry name" value="PRK05443.1-1"/>
    <property type="match status" value="1"/>
</dbReference>
<feature type="binding site" evidence="6">
    <location>
        <position position="606"/>
    </location>
    <ligand>
        <name>ATP</name>
        <dbReference type="ChEBI" id="CHEBI:30616"/>
    </ligand>
</feature>
<gene>
    <name evidence="6" type="primary">ppk</name>
    <name evidence="12" type="ORF">SAMN05421780_10846</name>
</gene>
<dbReference type="PANTHER" id="PTHR30218">
    <property type="entry name" value="POLYPHOSPHATE KINASE"/>
    <property type="match status" value="1"/>
</dbReference>
<dbReference type="NCBIfam" id="NF003921">
    <property type="entry name" value="PRK05443.2-2"/>
    <property type="match status" value="1"/>
</dbReference>
<dbReference type="InterPro" id="IPR025198">
    <property type="entry name" value="PPK_N_dom"/>
</dbReference>
<evidence type="ECO:0000259" key="11">
    <source>
        <dbReference type="Pfam" id="PF17941"/>
    </source>
</evidence>
<dbReference type="RefSeq" id="WP_091513762.1">
    <property type="nucleotide sequence ID" value="NZ_FOLE01000008.1"/>
</dbReference>
<feature type="binding site" evidence="6">
    <location>
        <position position="482"/>
    </location>
    <ligand>
        <name>ATP</name>
        <dbReference type="ChEBI" id="CHEBI:30616"/>
    </ligand>
</feature>
<keyword evidence="4 6" id="KW-0418">Kinase</keyword>
<dbReference type="Proteomes" id="UP000199514">
    <property type="component" value="Unassembled WGS sequence"/>
</dbReference>
<feature type="active site" description="Phosphohistidine intermediate" evidence="6">
    <location>
        <position position="449"/>
    </location>
</feature>
<dbReference type="PANTHER" id="PTHR30218:SF0">
    <property type="entry name" value="POLYPHOSPHATE KINASE"/>
    <property type="match status" value="1"/>
</dbReference>
<comment type="similarity">
    <text evidence="6 7">Belongs to the polyphosphate kinase 1 (PPK1) family.</text>
</comment>
<comment type="PTM">
    <text evidence="6 7">An intermediate of this reaction is the autophosphorylated ppk in which a phosphate is covalently linked to a histidine residue through a N-P bond.</text>
</comment>
<feature type="domain" description="Polyphosphate kinase N-terminal" evidence="9">
    <location>
        <begin position="19"/>
        <end position="123"/>
    </location>
</feature>
<dbReference type="Gene3D" id="3.30.1840.10">
    <property type="entry name" value="Polyphosphate kinase middle domain"/>
    <property type="match status" value="1"/>
</dbReference>
<dbReference type="Pfam" id="PF02503">
    <property type="entry name" value="PP_kinase"/>
    <property type="match status" value="1"/>
</dbReference>
<dbReference type="STRING" id="927664.SAMN05421780_10846"/>
<dbReference type="GO" id="GO:0046872">
    <property type="term" value="F:metal ion binding"/>
    <property type="evidence" value="ECO:0007669"/>
    <property type="project" value="UniProtKB-KW"/>
</dbReference>
<evidence type="ECO:0000256" key="3">
    <source>
        <dbReference type="ARBA" id="ARBA00022741"/>
    </source>
</evidence>
<feature type="binding site" evidence="6">
    <location>
        <position position="57"/>
    </location>
    <ligand>
        <name>ATP</name>
        <dbReference type="ChEBI" id="CHEBI:30616"/>
    </ligand>
</feature>
<evidence type="ECO:0000256" key="2">
    <source>
        <dbReference type="ARBA" id="ARBA00022679"/>
    </source>
</evidence>
<dbReference type="Pfam" id="PF13090">
    <property type="entry name" value="PP_kinase_C"/>
    <property type="match status" value="1"/>
</dbReference>
<accession>A0A1I1LBB8</accession>
<dbReference type="Gene3D" id="3.30.870.10">
    <property type="entry name" value="Endonuclease Chain A"/>
    <property type="match status" value="2"/>
</dbReference>
<dbReference type="AlphaFoldDB" id="A0A1I1LBB8"/>
<keyword evidence="6" id="KW-0460">Magnesium</keyword>
<dbReference type="EMBL" id="FOLE01000008">
    <property type="protein sequence ID" value="SFC67673.1"/>
    <property type="molecule type" value="Genomic_DNA"/>
</dbReference>
<evidence type="ECO:0000259" key="8">
    <source>
        <dbReference type="Pfam" id="PF02503"/>
    </source>
</evidence>
<protein>
    <recommendedName>
        <fullName evidence="6 7">Polyphosphate kinase</fullName>
        <ecNumber evidence="6 7">2.7.4.1</ecNumber>
    </recommendedName>
    <alternativeName>
        <fullName evidence="6">ATP-polyphosphate phosphotransferase</fullName>
    </alternativeName>
    <alternativeName>
        <fullName evidence="6">Polyphosphoric acid kinase</fullName>
    </alternativeName>
</protein>
<keyword evidence="2 6" id="KW-0808">Transferase</keyword>
<keyword evidence="5 6" id="KW-0067">ATP-binding</keyword>
<dbReference type="GO" id="GO:0009358">
    <property type="term" value="C:polyphosphate kinase complex"/>
    <property type="evidence" value="ECO:0007669"/>
    <property type="project" value="InterPro"/>
</dbReference>
<sequence length="706" mass="81961">MSTQLHPNKASEQILQSDYVSRDLSWFQFNYRVLDQSTNEQRSVFERLKFLAITASNFDEFAMIRIGSLYNYLDYGKERVDYSGLREKPFKTALFNEAQNFFAAQTEQFKKLMPEFITHDFEILGIDQLTDAEKERTAQYFKKTVYPMLTPMLVDIYHTFPVVMNKALTFGVVTQNLADTKHPKRLSFVQIPQNLPRFFEIQRADTLVFVPIEEIVRWRIFKLYKNIEILSVNLFRVTRNGDISIEESDDIEADFVDEVRRKLSTRRTGRVVRVEVEDNYSSYMMKILKQRWEIDYDNIFVTNSLMDFTGLWQIVNHPEFKEKTPVSHASVLPLSAAGNKHFDEELFDILKQRDILMHHPYNSMEPVVSLIEQAADDPKVLSIKMTIYRLAKNSRITNALLKAVENGKHVAVLFEVKARFDEENNIREAKKLQKAGCFVIYGVSSYKTHTKMMLIVRKEDERITRYVHLSSGNYNESTAKLYTDIGLLTTNEVYANDVSEFFNAITGHSVPDEYKYLITAPRDMRNQLIELIRQEAENARNGLPSGIVIKVNSLEDKATIDELYKASQAGVTIKLIVRGICCLRPHRKGLSDNITVRSIVGDLLEHTRIYYFHNGGNPKVYGGSADMMNRSFDRRLESLFLIVDEKLKQEAINILAYNVKDNVNSHLMHEDGTYHKRALHGHEKPFNIHQEFYDVTEDVVMNAKLF</sequence>
<dbReference type="OrthoDB" id="9761456at2"/>
<keyword evidence="6" id="KW-0479">Metal-binding</keyword>
<dbReference type="CDD" id="cd09165">
    <property type="entry name" value="PLDc_PaPPK1_C1_like"/>
    <property type="match status" value="1"/>
</dbReference>
<evidence type="ECO:0000259" key="9">
    <source>
        <dbReference type="Pfam" id="PF13089"/>
    </source>
</evidence>
<dbReference type="Gene3D" id="1.20.58.310">
    <property type="entry name" value="Polyphosphate kinase N-terminal domain"/>
    <property type="match status" value="1"/>
</dbReference>
<comment type="catalytic activity">
    <reaction evidence="6 7">
        <text>[phosphate](n) + ATP = [phosphate](n+1) + ADP</text>
        <dbReference type="Rhea" id="RHEA:19573"/>
        <dbReference type="Rhea" id="RHEA-COMP:9859"/>
        <dbReference type="Rhea" id="RHEA-COMP:14280"/>
        <dbReference type="ChEBI" id="CHEBI:16838"/>
        <dbReference type="ChEBI" id="CHEBI:30616"/>
        <dbReference type="ChEBI" id="CHEBI:456216"/>
        <dbReference type="EC" id="2.7.4.1"/>
    </reaction>
</comment>
<reference evidence="12 13" key="1">
    <citation type="submission" date="2016-10" db="EMBL/GenBank/DDBJ databases">
        <authorList>
            <person name="de Groot N.N."/>
        </authorList>
    </citation>
    <scope>NUCLEOTIDE SEQUENCE [LARGE SCALE GENOMIC DNA]</scope>
    <source>
        <strain evidence="12 13">DSM 6793</strain>
    </source>
</reference>
<dbReference type="SUPFAM" id="SSF143724">
    <property type="entry name" value="PHP14-like"/>
    <property type="match status" value="1"/>
</dbReference>
<proteinExistence type="inferred from homology"/>
<dbReference type="NCBIfam" id="TIGR03705">
    <property type="entry name" value="poly_P_kin"/>
    <property type="match status" value="1"/>
</dbReference>
<dbReference type="Pfam" id="PF17941">
    <property type="entry name" value="PP_kinase_C_1"/>
    <property type="match status" value="1"/>
</dbReference>
<evidence type="ECO:0000256" key="1">
    <source>
        <dbReference type="ARBA" id="ARBA00022553"/>
    </source>
</evidence>
<evidence type="ECO:0000256" key="5">
    <source>
        <dbReference type="ARBA" id="ARBA00022840"/>
    </source>
</evidence>
<feature type="binding site" evidence="6">
    <location>
        <position position="389"/>
    </location>
    <ligand>
        <name>Mg(2+)</name>
        <dbReference type="ChEBI" id="CHEBI:18420"/>
    </ligand>
</feature>
<comment type="cofactor">
    <cofactor evidence="6">
        <name>Mg(2+)</name>
        <dbReference type="ChEBI" id="CHEBI:18420"/>
    </cofactor>
</comment>
<feature type="domain" description="Polyphosphate kinase C-terminal" evidence="11">
    <location>
        <begin position="346"/>
        <end position="509"/>
    </location>
</feature>
<evidence type="ECO:0000256" key="7">
    <source>
        <dbReference type="RuleBase" id="RU003800"/>
    </source>
</evidence>
<dbReference type="InterPro" id="IPR036830">
    <property type="entry name" value="PP_kinase_middle_dom_sf"/>
</dbReference>
<feature type="binding site" evidence="6">
    <location>
        <position position="419"/>
    </location>
    <ligand>
        <name>Mg(2+)</name>
        <dbReference type="ChEBI" id="CHEBI:18420"/>
    </ligand>
</feature>
<keyword evidence="13" id="KW-1185">Reference proteome</keyword>